<protein>
    <recommendedName>
        <fullName evidence="6">Low molecular weight protein-tyrosine-phosphatase PtpB</fullName>
        <ecNumber evidence="2">3.1.3.48</ecNumber>
    </recommendedName>
    <alternativeName>
        <fullName evidence="7">Phosphotyrosine phosphatase B</fullName>
    </alternativeName>
</protein>
<dbReference type="RefSeq" id="WP_344700800.1">
    <property type="nucleotide sequence ID" value="NZ_BAABCK010000011.1"/>
</dbReference>
<comment type="similarity">
    <text evidence="1">Belongs to the low molecular weight phosphotyrosine protein phosphatase family.</text>
</comment>
<dbReference type="SUPFAM" id="SSF52788">
    <property type="entry name" value="Phosphotyrosine protein phosphatases I"/>
    <property type="match status" value="1"/>
</dbReference>
<evidence type="ECO:0000256" key="7">
    <source>
        <dbReference type="ARBA" id="ARBA00041820"/>
    </source>
</evidence>
<evidence type="ECO:0000256" key="6">
    <source>
        <dbReference type="ARBA" id="ARBA00040312"/>
    </source>
</evidence>
<comment type="catalytic activity">
    <reaction evidence="8">
        <text>O-phospho-L-tyrosyl-[protein] + H2O = L-tyrosyl-[protein] + phosphate</text>
        <dbReference type="Rhea" id="RHEA:10684"/>
        <dbReference type="Rhea" id="RHEA-COMP:10136"/>
        <dbReference type="Rhea" id="RHEA-COMP:20101"/>
        <dbReference type="ChEBI" id="CHEBI:15377"/>
        <dbReference type="ChEBI" id="CHEBI:43474"/>
        <dbReference type="ChEBI" id="CHEBI:46858"/>
        <dbReference type="ChEBI" id="CHEBI:61978"/>
        <dbReference type="EC" id="3.1.3.48"/>
    </reaction>
</comment>
<dbReference type="Pfam" id="PF01451">
    <property type="entry name" value="LMWPc"/>
    <property type="match status" value="1"/>
</dbReference>
<organism evidence="10 11">
    <name type="scientific">Salinicoccus jeotgali</name>
    <dbReference type="NCBI Taxonomy" id="381634"/>
    <lineage>
        <taxon>Bacteria</taxon>
        <taxon>Bacillati</taxon>
        <taxon>Bacillota</taxon>
        <taxon>Bacilli</taxon>
        <taxon>Bacillales</taxon>
        <taxon>Staphylococcaceae</taxon>
        <taxon>Salinicoccus</taxon>
    </lineage>
</organism>
<dbReference type="EMBL" id="BAABCK010000011">
    <property type="protein sequence ID" value="GAA3715579.1"/>
    <property type="molecule type" value="Genomic_DNA"/>
</dbReference>
<name>A0ABP7E8A1_9STAP</name>
<reference evidence="11" key="1">
    <citation type="journal article" date="2019" name="Int. J. Syst. Evol. Microbiol.">
        <title>The Global Catalogue of Microorganisms (GCM) 10K type strain sequencing project: providing services to taxonomists for standard genome sequencing and annotation.</title>
        <authorList>
            <consortium name="The Broad Institute Genomics Platform"/>
            <consortium name="The Broad Institute Genome Sequencing Center for Infectious Disease"/>
            <person name="Wu L."/>
            <person name="Ma J."/>
        </authorList>
    </citation>
    <scope>NUCLEOTIDE SEQUENCE [LARGE SCALE GENOMIC DNA]</scope>
    <source>
        <strain evidence="11">JCM 16981</strain>
    </source>
</reference>
<gene>
    <name evidence="10" type="ORF">GCM10022378_02450</name>
</gene>
<dbReference type="SMART" id="SM00226">
    <property type="entry name" value="LMWPc"/>
    <property type="match status" value="1"/>
</dbReference>
<keyword evidence="11" id="KW-1185">Reference proteome</keyword>
<evidence type="ECO:0000256" key="1">
    <source>
        <dbReference type="ARBA" id="ARBA00011063"/>
    </source>
</evidence>
<evidence type="ECO:0000256" key="5">
    <source>
        <dbReference type="ARBA" id="ARBA00037193"/>
    </source>
</evidence>
<keyword evidence="4" id="KW-0904">Protein phosphatase</keyword>
<dbReference type="InterPro" id="IPR017867">
    <property type="entry name" value="Tyr_phospatase_low_mol_wt"/>
</dbReference>
<feature type="domain" description="Phosphotyrosine protein phosphatase I" evidence="9">
    <location>
        <begin position="1"/>
        <end position="137"/>
    </location>
</feature>
<dbReference type="PANTHER" id="PTHR11717:SF31">
    <property type="entry name" value="LOW MOLECULAR WEIGHT PROTEIN-TYROSINE-PHOSPHATASE ETP-RELATED"/>
    <property type="match status" value="1"/>
</dbReference>
<evidence type="ECO:0000313" key="11">
    <source>
        <dbReference type="Proteomes" id="UP001500920"/>
    </source>
</evidence>
<proteinExistence type="inferred from homology"/>
<dbReference type="PRINTS" id="PR00719">
    <property type="entry name" value="LMWPTPASE"/>
</dbReference>
<dbReference type="InterPro" id="IPR023485">
    <property type="entry name" value="Ptyr_pPase"/>
</dbReference>
<comment type="function">
    <text evidence="5">Dephosphorylates the phosphotyrosine-containing proteins.</text>
</comment>
<sequence length="137" mass="15345">MRIIFVCTGNTCRSPLAESYAKARFKDKDIVFESRGLMAGATDINDRSAAIIDRENLERPSAPSQLMAADTADSLLLVMTASHKDIVEKQFPEADVRMMSEYAGEGIEDVMDPYGGTMDDYEETFVQLKKFIDEFDL</sequence>
<evidence type="ECO:0000259" key="9">
    <source>
        <dbReference type="SMART" id="SM00226"/>
    </source>
</evidence>
<evidence type="ECO:0000256" key="2">
    <source>
        <dbReference type="ARBA" id="ARBA00013064"/>
    </source>
</evidence>
<dbReference type="EC" id="3.1.3.48" evidence="2"/>
<dbReference type="Proteomes" id="UP001500920">
    <property type="component" value="Unassembled WGS sequence"/>
</dbReference>
<evidence type="ECO:0000256" key="3">
    <source>
        <dbReference type="ARBA" id="ARBA00022801"/>
    </source>
</evidence>
<evidence type="ECO:0000256" key="8">
    <source>
        <dbReference type="ARBA" id="ARBA00051722"/>
    </source>
</evidence>
<evidence type="ECO:0000256" key="4">
    <source>
        <dbReference type="ARBA" id="ARBA00022912"/>
    </source>
</evidence>
<dbReference type="PANTHER" id="PTHR11717">
    <property type="entry name" value="LOW MOLECULAR WEIGHT PROTEIN TYROSINE PHOSPHATASE"/>
    <property type="match status" value="1"/>
</dbReference>
<dbReference type="InterPro" id="IPR050438">
    <property type="entry name" value="LMW_PTPase"/>
</dbReference>
<dbReference type="Gene3D" id="3.40.50.2300">
    <property type="match status" value="1"/>
</dbReference>
<comment type="caution">
    <text evidence="10">The sequence shown here is derived from an EMBL/GenBank/DDBJ whole genome shotgun (WGS) entry which is preliminary data.</text>
</comment>
<evidence type="ECO:0000313" key="10">
    <source>
        <dbReference type="EMBL" id="GAA3715579.1"/>
    </source>
</evidence>
<dbReference type="InterPro" id="IPR036196">
    <property type="entry name" value="Ptyr_pPase_sf"/>
</dbReference>
<accession>A0ABP7E8A1</accession>
<keyword evidence="3" id="KW-0378">Hydrolase</keyword>